<proteinExistence type="predicted"/>
<evidence type="ECO:0000313" key="1">
    <source>
        <dbReference type="EMBL" id="TNN76044.1"/>
    </source>
</evidence>
<dbReference type="EMBL" id="SRLO01000097">
    <property type="protein sequence ID" value="TNN76044.1"/>
    <property type="molecule type" value="Genomic_DNA"/>
</dbReference>
<organism evidence="1 2">
    <name type="scientific">Liparis tanakae</name>
    <name type="common">Tanaka's snailfish</name>
    <dbReference type="NCBI Taxonomy" id="230148"/>
    <lineage>
        <taxon>Eukaryota</taxon>
        <taxon>Metazoa</taxon>
        <taxon>Chordata</taxon>
        <taxon>Craniata</taxon>
        <taxon>Vertebrata</taxon>
        <taxon>Euteleostomi</taxon>
        <taxon>Actinopterygii</taxon>
        <taxon>Neopterygii</taxon>
        <taxon>Teleostei</taxon>
        <taxon>Neoteleostei</taxon>
        <taxon>Acanthomorphata</taxon>
        <taxon>Eupercaria</taxon>
        <taxon>Perciformes</taxon>
        <taxon>Cottioidei</taxon>
        <taxon>Cottales</taxon>
        <taxon>Liparidae</taxon>
        <taxon>Liparis</taxon>
    </lineage>
</organism>
<comment type="caution">
    <text evidence="1">The sequence shown here is derived from an EMBL/GenBank/DDBJ whole genome shotgun (WGS) entry which is preliminary data.</text>
</comment>
<dbReference type="AlphaFoldDB" id="A0A4Z2IF14"/>
<sequence>MMNPHDLDEPLAFPILEFKSSRSSRGHGDSLWTSNETAGSSCSPLSITMLGCVSWVSEETVECVEGVAPKCAPPSTESSMGVPSRFSPSLMVTCTSSGVTPISLLCSDGDFLLIRSYVLSGFSGNVSLS</sequence>
<name>A0A4Z2IF14_9TELE</name>
<gene>
    <name evidence="1" type="ORF">EYF80_013807</name>
</gene>
<dbReference type="Proteomes" id="UP000314294">
    <property type="component" value="Unassembled WGS sequence"/>
</dbReference>
<keyword evidence="2" id="KW-1185">Reference proteome</keyword>
<accession>A0A4Z2IF14</accession>
<reference evidence="1 2" key="1">
    <citation type="submission" date="2019-03" db="EMBL/GenBank/DDBJ databases">
        <title>First draft genome of Liparis tanakae, snailfish: a comprehensive survey of snailfish specific genes.</title>
        <authorList>
            <person name="Kim W."/>
            <person name="Song I."/>
            <person name="Jeong J.-H."/>
            <person name="Kim D."/>
            <person name="Kim S."/>
            <person name="Ryu S."/>
            <person name="Song J.Y."/>
            <person name="Lee S.K."/>
        </authorList>
    </citation>
    <scope>NUCLEOTIDE SEQUENCE [LARGE SCALE GENOMIC DNA]</scope>
    <source>
        <tissue evidence="1">Muscle</tissue>
    </source>
</reference>
<evidence type="ECO:0000313" key="2">
    <source>
        <dbReference type="Proteomes" id="UP000314294"/>
    </source>
</evidence>
<protein>
    <submittedName>
        <fullName evidence="1">Uncharacterized protein</fullName>
    </submittedName>
</protein>